<dbReference type="InterPro" id="IPR008334">
    <property type="entry name" value="5'-Nucleotdase_C"/>
</dbReference>
<dbReference type="EMBL" id="JH159153">
    <property type="protein sequence ID" value="EGZ19803.1"/>
    <property type="molecule type" value="Genomic_DNA"/>
</dbReference>
<dbReference type="KEGG" id="psoj:PHYSODRAFT_312785"/>
<evidence type="ECO:0000313" key="7">
    <source>
        <dbReference type="Proteomes" id="UP000002640"/>
    </source>
</evidence>
<keyword evidence="2" id="KW-0732">Signal</keyword>
<organism evidence="6 7">
    <name type="scientific">Phytophthora sojae (strain P6497)</name>
    <name type="common">Soybean stem and root rot agent</name>
    <name type="synonym">Phytophthora megasperma f. sp. glycines</name>
    <dbReference type="NCBI Taxonomy" id="1094619"/>
    <lineage>
        <taxon>Eukaryota</taxon>
        <taxon>Sar</taxon>
        <taxon>Stramenopiles</taxon>
        <taxon>Oomycota</taxon>
        <taxon>Peronosporomycetes</taxon>
        <taxon>Peronosporales</taxon>
        <taxon>Peronosporaceae</taxon>
        <taxon>Phytophthora</taxon>
    </lineage>
</organism>
<evidence type="ECO:0000256" key="1">
    <source>
        <dbReference type="ARBA" id="ARBA00006654"/>
    </source>
</evidence>
<dbReference type="Proteomes" id="UP000002640">
    <property type="component" value="Unassembled WGS sequence"/>
</dbReference>
<dbReference type="OMA" id="YTIAMVS"/>
<keyword evidence="3" id="KW-0547">Nucleotide-binding</keyword>
<dbReference type="Pfam" id="PF00149">
    <property type="entry name" value="Metallophos"/>
    <property type="match status" value="1"/>
</dbReference>
<evidence type="ECO:0000256" key="2">
    <source>
        <dbReference type="ARBA" id="ARBA00022729"/>
    </source>
</evidence>
<dbReference type="PANTHER" id="PTHR11575">
    <property type="entry name" value="5'-NUCLEOTIDASE-RELATED"/>
    <property type="match status" value="1"/>
</dbReference>
<proteinExistence type="inferred from homology"/>
<reference evidence="6 7" key="1">
    <citation type="journal article" date="2006" name="Science">
        <title>Phytophthora genome sequences uncover evolutionary origins and mechanisms of pathogenesis.</title>
        <authorList>
            <person name="Tyler B.M."/>
            <person name="Tripathy S."/>
            <person name="Zhang X."/>
            <person name="Dehal P."/>
            <person name="Jiang R.H."/>
            <person name="Aerts A."/>
            <person name="Arredondo F.D."/>
            <person name="Baxter L."/>
            <person name="Bensasson D."/>
            <person name="Beynon J.L."/>
            <person name="Chapman J."/>
            <person name="Damasceno C.M."/>
            <person name="Dorrance A.E."/>
            <person name="Dou D."/>
            <person name="Dickerman A.W."/>
            <person name="Dubchak I.L."/>
            <person name="Garbelotto M."/>
            <person name="Gijzen M."/>
            <person name="Gordon S.G."/>
            <person name="Govers F."/>
            <person name="Grunwald N.J."/>
            <person name="Huang W."/>
            <person name="Ivors K.L."/>
            <person name="Jones R.W."/>
            <person name="Kamoun S."/>
            <person name="Krampis K."/>
            <person name="Lamour K.H."/>
            <person name="Lee M.K."/>
            <person name="McDonald W.H."/>
            <person name="Medina M."/>
            <person name="Meijer H.J."/>
            <person name="Nordberg E.K."/>
            <person name="Maclean D.J."/>
            <person name="Ospina-Giraldo M.D."/>
            <person name="Morris P.F."/>
            <person name="Phuntumart V."/>
            <person name="Putnam N.H."/>
            <person name="Rash S."/>
            <person name="Rose J.K."/>
            <person name="Sakihama Y."/>
            <person name="Salamov A.A."/>
            <person name="Savidor A."/>
            <person name="Scheuring C.F."/>
            <person name="Smith B.M."/>
            <person name="Sobral B.W."/>
            <person name="Terry A."/>
            <person name="Torto-Alalibo T.A."/>
            <person name="Win J."/>
            <person name="Xu Z."/>
            <person name="Zhang H."/>
            <person name="Grigoriev I.V."/>
            <person name="Rokhsar D.S."/>
            <person name="Boore J.L."/>
        </authorList>
    </citation>
    <scope>NUCLEOTIDE SEQUENCE [LARGE SCALE GENOMIC DNA]</scope>
    <source>
        <strain evidence="6 7">P6497</strain>
    </source>
</reference>
<evidence type="ECO:0008006" key="8">
    <source>
        <dbReference type="Google" id="ProtNLM"/>
    </source>
</evidence>
<dbReference type="InParanoid" id="G4Z9V0"/>
<gene>
    <name evidence="6" type="ORF">PHYSODRAFT_312785</name>
</gene>
<dbReference type="PRINTS" id="PR01607">
    <property type="entry name" value="APYRASEFAMLY"/>
</dbReference>
<dbReference type="Gene3D" id="3.60.21.10">
    <property type="match status" value="1"/>
</dbReference>
<feature type="domain" description="5'-Nucleotidase C-terminal" evidence="5">
    <location>
        <begin position="308"/>
        <end position="456"/>
    </location>
</feature>
<dbReference type="GO" id="GO:0000166">
    <property type="term" value="F:nucleotide binding"/>
    <property type="evidence" value="ECO:0007669"/>
    <property type="project" value="UniProtKB-KW"/>
</dbReference>
<keyword evidence="3" id="KW-0378">Hydrolase</keyword>
<dbReference type="InterPro" id="IPR036907">
    <property type="entry name" value="5'-Nucleotdase_C_sf"/>
</dbReference>
<dbReference type="SMR" id="G4Z9V0"/>
<dbReference type="InterPro" id="IPR006179">
    <property type="entry name" value="5_nucleotidase/apyrase"/>
</dbReference>
<dbReference type="STRING" id="1094619.G4Z9V0"/>
<feature type="domain" description="Calcineurin-like phosphoesterase" evidence="4">
    <location>
        <begin position="56"/>
        <end position="222"/>
    </location>
</feature>
<dbReference type="GO" id="GO:0009166">
    <property type="term" value="P:nucleotide catabolic process"/>
    <property type="evidence" value="ECO:0007669"/>
    <property type="project" value="InterPro"/>
</dbReference>
<dbReference type="Pfam" id="PF02872">
    <property type="entry name" value="5_nucleotid_C"/>
    <property type="match status" value="1"/>
</dbReference>
<dbReference type="Gene3D" id="3.90.780.10">
    <property type="entry name" value="5'-Nucleotidase, C-terminal domain"/>
    <property type="match status" value="1"/>
</dbReference>
<protein>
    <recommendedName>
        <fullName evidence="8">Calcineurin-like phosphoesterase</fullName>
    </recommendedName>
</protein>
<name>G4Z9V0_PHYSP</name>
<accession>G4Z9V0</accession>
<dbReference type="InterPro" id="IPR004843">
    <property type="entry name" value="Calcineurin-like_PHP"/>
</dbReference>
<dbReference type="AlphaFoldDB" id="G4Z9V0"/>
<dbReference type="RefSeq" id="XP_009522520.1">
    <property type="nucleotide sequence ID" value="XM_009524225.1"/>
</dbReference>
<evidence type="ECO:0000259" key="5">
    <source>
        <dbReference type="Pfam" id="PF02872"/>
    </source>
</evidence>
<dbReference type="InterPro" id="IPR029052">
    <property type="entry name" value="Metallo-depent_PP-like"/>
</dbReference>
<dbReference type="PANTHER" id="PTHR11575:SF48">
    <property type="entry name" value="5'-NUCLEOTIDASE"/>
    <property type="match status" value="1"/>
</dbReference>
<dbReference type="GO" id="GO:0016787">
    <property type="term" value="F:hydrolase activity"/>
    <property type="evidence" value="ECO:0007669"/>
    <property type="project" value="UniProtKB-KW"/>
</dbReference>
<dbReference type="SUPFAM" id="SSF56300">
    <property type="entry name" value="Metallo-dependent phosphatases"/>
    <property type="match status" value="1"/>
</dbReference>
<sequence>MQLRGTLAAVLSAIGTPTRNLTANFDILSHNDVYEMAQDTVDGIKLGGPSRVVPIANSMREANPNTLVLFAGDTVSPSLWSTQLNGQHMITAHNAIELDFASLGNHEFDFGIENFVNLTFSSNFPCRELLRGTVPHAIKNFTDPINGNISVGIFGVMYDMKNSSKGLYWRDPIETAREQVAALQAQNVDLIIALTHQDLVDDNRLSEEVGGIDLIIGGHDHSSMLQTHYGTPYIKSDFNFRSIWKTHIEYYAADASYDRKVVMTHQTVPIVESMPSDSNLDATIAAYQAQMETLEEQIIGNLCEDLALSQNVVRTKDCKIGHLFADAALQYYGKGSADVAVVNGGCIRGDKVVAAGDLTMGDLLSWSPFRNRLMTIQTNGASLKLFLDHEMARSCGSNTIEQNGFYVHLSGFSYTYTRTREGVGTISSLVWLDHPINSGEIKDSDEFVMALTNYLYSTEFVVIDGVNATVKVSEVEADRVDSALEAYISRLSNGTVCLQHELRSSVSF</sequence>
<evidence type="ECO:0000259" key="4">
    <source>
        <dbReference type="Pfam" id="PF00149"/>
    </source>
</evidence>
<evidence type="ECO:0000256" key="3">
    <source>
        <dbReference type="RuleBase" id="RU362119"/>
    </source>
</evidence>
<dbReference type="GeneID" id="20643525"/>
<comment type="similarity">
    <text evidence="1 3">Belongs to the 5'-nucleotidase family.</text>
</comment>
<evidence type="ECO:0000313" key="6">
    <source>
        <dbReference type="EMBL" id="EGZ19803.1"/>
    </source>
</evidence>
<keyword evidence="7" id="KW-1185">Reference proteome</keyword>
<dbReference type="SUPFAM" id="SSF55816">
    <property type="entry name" value="5'-nucleotidase (syn. UDP-sugar hydrolase), C-terminal domain"/>
    <property type="match status" value="1"/>
</dbReference>